<gene>
    <name evidence="2" type="ORF">DPMN_074396</name>
</gene>
<evidence type="ECO:0000313" key="2">
    <source>
        <dbReference type="EMBL" id="KAH3699441.1"/>
    </source>
</evidence>
<dbReference type="EMBL" id="JAIWYP010000015">
    <property type="protein sequence ID" value="KAH3699441.1"/>
    <property type="molecule type" value="Genomic_DNA"/>
</dbReference>
<evidence type="ECO:0000256" key="1">
    <source>
        <dbReference type="SAM" id="MobiDB-lite"/>
    </source>
</evidence>
<dbReference type="Proteomes" id="UP000828390">
    <property type="component" value="Unassembled WGS sequence"/>
</dbReference>
<keyword evidence="3" id="KW-1185">Reference proteome</keyword>
<proteinExistence type="predicted"/>
<comment type="caution">
    <text evidence="2">The sequence shown here is derived from an EMBL/GenBank/DDBJ whole genome shotgun (WGS) entry which is preliminary data.</text>
</comment>
<name>A0A9D3YG59_DREPO</name>
<accession>A0A9D3YG59</accession>
<sequence>MQLSDKAAARCDELDSGDSFRPSIGMQRSESRITENEIPTGDASSRQLGSSQSRNRPIMYRQEIDPWLSASSRPFVSRAHSNMAGNQNTNYANTSSITPFFVTMVIQVAEFIKMAVNTGTNLSITQRDLTGQGHISVCEYPLSMVKRIGGCGQPILMLYLTVLAGAMTRVYTDFFSDWRVRQLSSRLLN</sequence>
<reference evidence="2" key="2">
    <citation type="submission" date="2020-11" db="EMBL/GenBank/DDBJ databases">
        <authorList>
            <person name="McCartney M.A."/>
            <person name="Auch B."/>
            <person name="Kono T."/>
            <person name="Mallez S."/>
            <person name="Becker A."/>
            <person name="Gohl D.M."/>
            <person name="Silverstein K.A.T."/>
            <person name="Koren S."/>
            <person name="Bechman K.B."/>
            <person name="Herman A."/>
            <person name="Abrahante J.E."/>
            <person name="Garbe J."/>
        </authorList>
    </citation>
    <scope>NUCLEOTIDE SEQUENCE</scope>
    <source>
        <strain evidence="2">Duluth1</strain>
        <tissue evidence="2">Whole animal</tissue>
    </source>
</reference>
<feature type="compositionally biased region" description="Polar residues" evidence="1">
    <location>
        <begin position="42"/>
        <end position="55"/>
    </location>
</feature>
<feature type="region of interest" description="Disordered" evidence="1">
    <location>
        <begin position="1"/>
        <end position="56"/>
    </location>
</feature>
<protein>
    <submittedName>
        <fullName evidence="2">Uncharacterized protein</fullName>
    </submittedName>
</protein>
<dbReference type="AlphaFoldDB" id="A0A9D3YG59"/>
<evidence type="ECO:0000313" key="3">
    <source>
        <dbReference type="Proteomes" id="UP000828390"/>
    </source>
</evidence>
<organism evidence="2 3">
    <name type="scientific">Dreissena polymorpha</name>
    <name type="common">Zebra mussel</name>
    <name type="synonym">Mytilus polymorpha</name>
    <dbReference type="NCBI Taxonomy" id="45954"/>
    <lineage>
        <taxon>Eukaryota</taxon>
        <taxon>Metazoa</taxon>
        <taxon>Spiralia</taxon>
        <taxon>Lophotrochozoa</taxon>
        <taxon>Mollusca</taxon>
        <taxon>Bivalvia</taxon>
        <taxon>Autobranchia</taxon>
        <taxon>Heteroconchia</taxon>
        <taxon>Euheterodonta</taxon>
        <taxon>Imparidentia</taxon>
        <taxon>Neoheterodontei</taxon>
        <taxon>Myida</taxon>
        <taxon>Dreissenoidea</taxon>
        <taxon>Dreissenidae</taxon>
        <taxon>Dreissena</taxon>
    </lineage>
</organism>
<reference evidence="2" key="1">
    <citation type="journal article" date="2019" name="bioRxiv">
        <title>The Genome of the Zebra Mussel, Dreissena polymorpha: A Resource for Invasive Species Research.</title>
        <authorList>
            <person name="McCartney M.A."/>
            <person name="Auch B."/>
            <person name="Kono T."/>
            <person name="Mallez S."/>
            <person name="Zhang Y."/>
            <person name="Obille A."/>
            <person name="Becker A."/>
            <person name="Abrahante J.E."/>
            <person name="Garbe J."/>
            <person name="Badalamenti J.P."/>
            <person name="Herman A."/>
            <person name="Mangelson H."/>
            <person name="Liachko I."/>
            <person name="Sullivan S."/>
            <person name="Sone E.D."/>
            <person name="Koren S."/>
            <person name="Silverstein K.A.T."/>
            <person name="Beckman K.B."/>
            <person name="Gohl D.M."/>
        </authorList>
    </citation>
    <scope>NUCLEOTIDE SEQUENCE</scope>
    <source>
        <strain evidence="2">Duluth1</strain>
        <tissue evidence="2">Whole animal</tissue>
    </source>
</reference>